<name>A0ABN3KSU6_STRLO</name>
<organism evidence="2 3">
    <name type="scientific">Streptomyces longisporus</name>
    <dbReference type="NCBI Taxonomy" id="1948"/>
    <lineage>
        <taxon>Bacteria</taxon>
        <taxon>Bacillati</taxon>
        <taxon>Actinomycetota</taxon>
        <taxon>Actinomycetes</taxon>
        <taxon>Kitasatosporales</taxon>
        <taxon>Streptomycetaceae</taxon>
        <taxon>Streptomyces</taxon>
    </lineage>
</organism>
<reference evidence="2 3" key="1">
    <citation type="journal article" date="2019" name="Int. J. Syst. Evol. Microbiol.">
        <title>The Global Catalogue of Microorganisms (GCM) 10K type strain sequencing project: providing services to taxonomists for standard genome sequencing and annotation.</title>
        <authorList>
            <consortium name="The Broad Institute Genomics Platform"/>
            <consortium name="The Broad Institute Genome Sequencing Center for Infectious Disease"/>
            <person name="Wu L."/>
            <person name="Ma J."/>
        </authorList>
    </citation>
    <scope>NUCLEOTIDE SEQUENCE [LARGE SCALE GENOMIC DNA]</scope>
    <source>
        <strain evidence="2 3">JCM 4395</strain>
    </source>
</reference>
<protein>
    <recommendedName>
        <fullName evidence="4">UL36 very large tegument protein</fullName>
    </recommendedName>
</protein>
<dbReference type="Proteomes" id="UP001501777">
    <property type="component" value="Unassembled WGS sequence"/>
</dbReference>
<evidence type="ECO:0000313" key="2">
    <source>
        <dbReference type="EMBL" id="GAA2471128.1"/>
    </source>
</evidence>
<sequence>MAVDQLPGRVREFVNYLNGLLARLDQGGGWCAVFWQRDPEGMRACLEGREVPPWDVVEALLQDLAAEYGPAAAAQEKERARALHTAALSAHDARPGGRDALGDRLDVMLREQRYAAERQAELGRRLASAATRQEADALRLDLAWARDDHERATARCAELRARMADLESRTADGRAAAIRRARIPEGAVYRIDREFPPDEPPPTDGDETHSQGFPHQRGAYDAGPAAGSRERFEAGASGATQPTDSHDGGPAWARSGPYDHGVAEGQQGGRVEGAASGAGAAGAGSGSYRRGLAEGQPDGPFEAAASGAARSYEPRDRGRAGVGQGSHGSAVGSGSYERGVGQPDGPFEAAASGAARSYEPRDRGPAGVGQGSHGSAVGSGSYERGVGQPDGPFEAAASGAARSYEPRDRGPAGVGQGSHGSAVGSGSYERGVGQPDGPFEAAASGAAPVYDHGPAGSGQGPAGARAGAVDQRSGARGAAQPRGPFEAARPVSYEPQPHATPSSVAQPAPEPPAPKQRKRRRGGARFAGMVEEQAAPVAVPPTAAPVLPAPKATGRVLRGARFAGAAEVAEQPQQPQAEPLDAAGPREVVVTVERLVRLRAEGRSGEAHALLVDAAHWPAARFPLLAAELQRAGLGADWATLLWEAASLPADRLVAAADALVAAGRGDDGEQILRQGVARPAGEIGQSVLALSGEGREREVRALLDAYVRVRTPEEAARSAEPDPGTLVPLLLEAAQGVSEERHWDLVHALRVAGFTA</sequence>
<evidence type="ECO:0008006" key="4">
    <source>
        <dbReference type="Google" id="ProtNLM"/>
    </source>
</evidence>
<feature type="region of interest" description="Disordered" evidence="1">
    <location>
        <begin position="188"/>
        <end position="524"/>
    </location>
</feature>
<dbReference type="EMBL" id="BAAASG010000001">
    <property type="protein sequence ID" value="GAA2471128.1"/>
    <property type="molecule type" value="Genomic_DNA"/>
</dbReference>
<proteinExistence type="predicted"/>
<gene>
    <name evidence="2" type="ORF">GCM10010276_01660</name>
</gene>
<evidence type="ECO:0000256" key="1">
    <source>
        <dbReference type="SAM" id="MobiDB-lite"/>
    </source>
</evidence>
<keyword evidence="3" id="KW-1185">Reference proteome</keyword>
<accession>A0ABN3KSU6</accession>
<dbReference type="RefSeq" id="WP_344397974.1">
    <property type="nucleotide sequence ID" value="NZ_BAAASG010000001.1"/>
</dbReference>
<evidence type="ECO:0000313" key="3">
    <source>
        <dbReference type="Proteomes" id="UP001501777"/>
    </source>
</evidence>
<comment type="caution">
    <text evidence="2">The sequence shown here is derived from an EMBL/GenBank/DDBJ whole genome shotgun (WGS) entry which is preliminary data.</text>
</comment>